<proteinExistence type="predicted"/>
<dbReference type="RefSeq" id="WP_005557311.1">
    <property type="nucleotide sequence ID" value="NZ_AOIB01000028.1"/>
</dbReference>
<name>L9X3A2_9EURY</name>
<evidence type="ECO:0000313" key="1">
    <source>
        <dbReference type="EMBL" id="ELY56082.1"/>
    </source>
</evidence>
<organism evidence="1 2">
    <name type="scientific">Natronococcus amylolyticus DSM 10524</name>
    <dbReference type="NCBI Taxonomy" id="1227497"/>
    <lineage>
        <taxon>Archaea</taxon>
        <taxon>Methanobacteriati</taxon>
        <taxon>Methanobacteriota</taxon>
        <taxon>Stenosarchaea group</taxon>
        <taxon>Halobacteria</taxon>
        <taxon>Halobacteriales</taxon>
        <taxon>Natrialbaceae</taxon>
        <taxon>Natronococcus</taxon>
    </lineage>
</organism>
<reference evidence="1 2" key="1">
    <citation type="journal article" date="2014" name="PLoS Genet.">
        <title>Phylogenetically driven sequencing of extremely halophilic archaea reveals strategies for static and dynamic osmo-response.</title>
        <authorList>
            <person name="Becker E.A."/>
            <person name="Seitzer P.M."/>
            <person name="Tritt A."/>
            <person name="Larsen D."/>
            <person name="Krusor M."/>
            <person name="Yao A.I."/>
            <person name="Wu D."/>
            <person name="Madern D."/>
            <person name="Eisen J.A."/>
            <person name="Darling A.E."/>
            <person name="Facciotti M.T."/>
        </authorList>
    </citation>
    <scope>NUCLEOTIDE SEQUENCE [LARGE SCALE GENOMIC DNA]</scope>
    <source>
        <strain evidence="1 2">DSM 10524</strain>
    </source>
</reference>
<protein>
    <submittedName>
        <fullName evidence="1">Uncharacterized protein</fullName>
    </submittedName>
</protein>
<keyword evidence="2" id="KW-1185">Reference proteome</keyword>
<dbReference type="PATRIC" id="fig|1227497.3.peg.2870"/>
<sequence>MNTKTRDGNKRTAGSAPARDVALIDEQTIHRLEDDDTERSGCRFAAVARSLEEVSIPNVRFDLPVTRVAYVDENGRYGIERELFGHREDWQGVPRTIVVSEDSYDIVRELPDSHRDRYRPILDVYERVLEDER</sequence>
<dbReference type="AlphaFoldDB" id="L9X3A2"/>
<evidence type="ECO:0000313" key="2">
    <source>
        <dbReference type="Proteomes" id="UP000011688"/>
    </source>
</evidence>
<dbReference type="EMBL" id="AOIB01000028">
    <property type="protein sequence ID" value="ELY56082.1"/>
    <property type="molecule type" value="Genomic_DNA"/>
</dbReference>
<dbReference type="Proteomes" id="UP000011688">
    <property type="component" value="Unassembled WGS sequence"/>
</dbReference>
<comment type="caution">
    <text evidence="1">The sequence shown here is derived from an EMBL/GenBank/DDBJ whole genome shotgun (WGS) entry which is preliminary data.</text>
</comment>
<gene>
    <name evidence="1" type="ORF">C491_14072</name>
</gene>
<dbReference type="OrthoDB" id="200415at2157"/>
<accession>L9X3A2</accession>